<gene>
    <name evidence="11" type="primary">ADI1</name>
    <name evidence="13" type="ORF">BN1211_4383</name>
    <name evidence="14" type="ORF">CYBJADRAFT_168991</name>
</gene>
<dbReference type="EMBL" id="CDQK01000005">
    <property type="protein sequence ID" value="CEP23737.1"/>
    <property type="molecule type" value="Genomic_DNA"/>
</dbReference>
<dbReference type="GO" id="GO:0005634">
    <property type="term" value="C:nucleus"/>
    <property type="evidence" value="ECO:0007669"/>
    <property type="project" value="UniProtKB-SubCell"/>
</dbReference>
<evidence type="ECO:0000256" key="3">
    <source>
        <dbReference type="ARBA" id="ARBA00022596"/>
    </source>
</evidence>
<evidence type="ECO:0000256" key="2">
    <source>
        <dbReference type="ARBA" id="ARBA00022490"/>
    </source>
</evidence>
<evidence type="ECO:0000256" key="9">
    <source>
        <dbReference type="ARBA" id="ARBA00023167"/>
    </source>
</evidence>
<dbReference type="RefSeq" id="XP_020069011.1">
    <property type="nucleotide sequence ID" value="XM_020215588.1"/>
</dbReference>
<dbReference type="Pfam" id="PF03079">
    <property type="entry name" value="ARD"/>
    <property type="match status" value="1"/>
</dbReference>
<dbReference type="GO" id="GO:0016151">
    <property type="term" value="F:nickel cation binding"/>
    <property type="evidence" value="ECO:0007669"/>
    <property type="project" value="UniProtKB-UniRule"/>
</dbReference>
<feature type="binding site" evidence="11">
    <location>
        <position position="90"/>
    </location>
    <ligand>
        <name>Fe(2+)</name>
        <dbReference type="ChEBI" id="CHEBI:29033"/>
        <note>for iron-dependent acireductone dioxygenase activity</note>
    </ligand>
</feature>
<dbReference type="GeneID" id="30989984"/>
<dbReference type="InterPro" id="IPR014710">
    <property type="entry name" value="RmlC-like_jellyroll"/>
</dbReference>
<evidence type="ECO:0000256" key="6">
    <source>
        <dbReference type="ARBA" id="ARBA00022964"/>
    </source>
</evidence>
<keyword evidence="4 11" id="KW-0028">Amino-acid biosynthesis</keyword>
<keyword evidence="2 11" id="KW-0963">Cytoplasm</keyword>
<dbReference type="InterPro" id="IPR027496">
    <property type="entry name" value="ARD_euk"/>
</dbReference>
<dbReference type="HAMAP" id="MF_03154">
    <property type="entry name" value="Salvage_MtnD_euk"/>
    <property type="match status" value="1"/>
</dbReference>
<feature type="binding site" evidence="11">
    <location>
        <position position="86"/>
    </location>
    <ligand>
        <name>Fe(2+)</name>
        <dbReference type="ChEBI" id="CHEBI:29033"/>
        <note>for iron-dependent acireductone dioxygenase activity</note>
    </ligand>
</feature>
<feature type="region of interest" description="Disordered" evidence="12">
    <location>
        <begin position="1"/>
        <end position="22"/>
    </location>
</feature>
<evidence type="ECO:0000313" key="14">
    <source>
        <dbReference type="EMBL" id="ODV71972.1"/>
    </source>
</evidence>
<reference evidence="15" key="2">
    <citation type="journal article" date="2015" name="J. Biotechnol.">
        <title>The structure of the Cyberlindnera jadinii genome and its relation to Candida utilis analyzed by the occurrence of single nucleotide polymorphisms.</title>
        <authorList>
            <person name="Rupp O."/>
            <person name="Brinkrolf K."/>
            <person name="Buerth C."/>
            <person name="Kunigo M."/>
            <person name="Schneider J."/>
            <person name="Jaenicke S."/>
            <person name="Goesmann A."/>
            <person name="Puehler A."/>
            <person name="Jaeger K.-E."/>
            <person name="Ernst J.F."/>
        </authorList>
    </citation>
    <scope>NUCLEOTIDE SEQUENCE [LARGE SCALE GENOMIC DNA]</scope>
    <source>
        <strain evidence="15">ATCC 18201 / CBS 1600 / BCRC 20928 / JCM 3617 / NBRC 0987 / NRRL Y-1542</strain>
    </source>
</reference>
<evidence type="ECO:0000256" key="12">
    <source>
        <dbReference type="SAM" id="MobiDB-lite"/>
    </source>
</evidence>
<dbReference type="OrthoDB" id="1867259at2759"/>
<dbReference type="EMBL" id="KV453937">
    <property type="protein sequence ID" value="ODV71972.1"/>
    <property type="molecule type" value="Genomic_DNA"/>
</dbReference>
<accession>A0A0H5C758</accession>
<comment type="pathway">
    <text evidence="11">Amino-acid biosynthesis; L-methionine biosynthesis via salvage pathway; L-methionine from S-methyl-5-thio-alpha-D-ribose 1-phosphate: step 5/6.</text>
</comment>
<name>A0A0H5C758_CYBJN</name>
<dbReference type="Proteomes" id="UP000094389">
    <property type="component" value="Unassembled WGS sequence"/>
</dbReference>
<dbReference type="CDD" id="cd02232">
    <property type="entry name" value="cupin_ARD"/>
    <property type="match status" value="1"/>
</dbReference>
<dbReference type="PANTHER" id="PTHR23418:SF0">
    <property type="entry name" value="ACIREDUCTONE DIOXYGENASE"/>
    <property type="match status" value="1"/>
</dbReference>
<evidence type="ECO:0000256" key="4">
    <source>
        <dbReference type="ARBA" id="ARBA00022605"/>
    </source>
</evidence>
<organism evidence="13 15">
    <name type="scientific">Cyberlindnera jadinii (strain ATCC 18201 / CBS 1600 / BCRC 20928 / JCM 3617 / NBRC 0987 / NRRL Y-1542)</name>
    <name type="common">Torula yeast</name>
    <name type="synonym">Candida utilis</name>
    <dbReference type="NCBI Taxonomy" id="983966"/>
    <lineage>
        <taxon>Eukaryota</taxon>
        <taxon>Fungi</taxon>
        <taxon>Dikarya</taxon>
        <taxon>Ascomycota</taxon>
        <taxon>Saccharomycotina</taxon>
        <taxon>Saccharomycetes</taxon>
        <taxon>Phaffomycetales</taxon>
        <taxon>Phaffomycetaceae</taxon>
        <taxon>Cyberlindnera</taxon>
    </lineage>
</organism>
<sequence length="176" mass="20617">MKAYYMDDDDKADYREDHDSGVSVSTDELNQLGVFYERMETMDEVDELAKKRHYKNRDEIVISPTSFGSPEALKAKLDAFFTTHIHEDEEIRYIKDGTGFFDVLNEKNGKWVRVRVEKNDLLIVPAGIYHRFTLDTSNYIKAVRLFQDEPKWTPLNFPVNDNTYRETYLKSIGVSQ</sequence>
<comment type="subcellular location">
    <subcellularLocation>
        <location evidence="11">Cytoplasm</location>
    </subcellularLocation>
    <subcellularLocation>
        <location evidence="11">Nucleus</location>
    </subcellularLocation>
</comment>
<comment type="cofactor">
    <cofactor evidence="11">
        <name>Fe(2+)</name>
        <dbReference type="ChEBI" id="CHEBI:29033"/>
    </cofactor>
    <cofactor evidence="11">
        <name>Ni(2+)</name>
        <dbReference type="ChEBI" id="CHEBI:49786"/>
    </cofactor>
    <text evidence="11">Binds either 1 Fe or Ni cation per monomer. Iron-binding promotes an acireductone dioxygenase reaction producing 2-keto-4-methylthiobutyrate, while nickel-binding promotes an acireductone dioxygenase reaction producing 3-(methylsulfanyl)propanoate.</text>
</comment>
<evidence type="ECO:0000256" key="5">
    <source>
        <dbReference type="ARBA" id="ARBA00022723"/>
    </source>
</evidence>
<evidence type="ECO:0000256" key="1">
    <source>
        <dbReference type="ARBA" id="ARBA00000428"/>
    </source>
</evidence>
<comment type="similarity">
    <text evidence="11">Belongs to the acireductone dioxygenase (ARD) family.</text>
</comment>
<comment type="catalytic activity">
    <reaction evidence="11">
        <text>1,2-dihydroxy-5-(methylsulfanyl)pent-1-en-3-one + O2 = 3-(methylsulfanyl)propanoate + CO + formate + 2 H(+)</text>
        <dbReference type="Rhea" id="RHEA:14161"/>
        <dbReference type="ChEBI" id="CHEBI:15378"/>
        <dbReference type="ChEBI" id="CHEBI:15379"/>
        <dbReference type="ChEBI" id="CHEBI:15740"/>
        <dbReference type="ChEBI" id="CHEBI:17245"/>
        <dbReference type="ChEBI" id="CHEBI:49016"/>
        <dbReference type="ChEBI" id="CHEBI:49252"/>
        <dbReference type="EC" id="1.13.11.53"/>
    </reaction>
</comment>
<dbReference type="EC" id="1.13.11.53" evidence="11"/>
<dbReference type="AlphaFoldDB" id="A0A0H5C758"/>
<protein>
    <recommendedName>
        <fullName evidence="11">Acireductone dioxygenase</fullName>
    </recommendedName>
    <alternativeName>
        <fullName evidence="11">Acireductone dioxygenase (Fe(2+)-requiring)</fullName>
        <shortName evidence="11">ARD'</shortName>
        <shortName evidence="11">Fe-ARD</shortName>
        <ecNumber evidence="11">1.13.11.54</ecNumber>
    </alternativeName>
    <alternativeName>
        <fullName evidence="11">Acireductone dioxygenase (Ni(2+)-requiring)</fullName>
        <shortName evidence="11">ARD</shortName>
        <shortName evidence="11">Ni-ARD</shortName>
        <ecNumber evidence="11">1.13.11.53</ecNumber>
    </alternativeName>
</protein>
<dbReference type="GO" id="GO:0010309">
    <property type="term" value="F:acireductone dioxygenase [iron(II)-requiring] activity"/>
    <property type="evidence" value="ECO:0007669"/>
    <property type="project" value="UniProtKB-UniRule"/>
</dbReference>
<keyword evidence="8 11" id="KW-0408">Iron</keyword>
<evidence type="ECO:0000313" key="15">
    <source>
        <dbReference type="Proteomes" id="UP000038830"/>
    </source>
</evidence>
<dbReference type="Gene3D" id="2.60.120.10">
    <property type="entry name" value="Jelly Rolls"/>
    <property type="match status" value="1"/>
</dbReference>
<feature type="compositionally biased region" description="Acidic residues" evidence="12">
    <location>
        <begin position="1"/>
        <end position="11"/>
    </location>
</feature>
<dbReference type="GO" id="GO:0005506">
    <property type="term" value="F:iron ion binding"/>
    <property type="evidence" value="ECO:0007669"/>
    <property type="project" value="UniProtKB-UniRule"/>
</dbReference>
<evidence type="ECO:0000256" key="10">
    <source>
        <dbReference type="ARBA" id="ARBA00023242"/>
    </source>
</evidence>
<evidence type="ECO:0000256" key="8">
    <source>
        <dbReference type="ARBA" id="ARBA00023004"/>
    </source>
</evidence>
<keyword evidence="16" id="KW-1185">Reference proteome</keyword>
<comment type="catalytic activity">
    <reaction evidence="1 11">
        <text>1,2-dihydroxy-5-(methylsulfanyl)pent-1-en-3-one + O2 = 4-methylsulfanyl-2-oxobutanoate + formate + 2 H(+)</text>
        <dbReference type="Rhea" id="RHEA:24504"/>
        <dbReference type="ChEBI" id="CHEBI:15378"/>
        <dbReference type="ChEBI" id="CHEBI:15379"/>
        <dbReference type="ChEBI" id="CHEBI:15740"/>
        <dbReference type="ChEBI" id="CHEBI:16723"/>
        <dbReference type="ChEBI" id="CHEBI:49252"/>
        <dbReference type="EC" id="1.13.11.54"/>
    </reaction>
</comment>
<reference evidence="13" key="1">
    <citation type="submission" date="2014-12" db="EMBL/GenBank/DDBJ databases">
        <authorList>
            <person name="Jaenicke S."/>
        </authorList>
    </citation>
    <scope>NUCLEOTIDE SEQUENCE [LARGE SCALE GENOMIC DNA]</scope>
    <source>
        <strain evidence="13">CBS1600</strain>
    </source>
</reference>
<feature type="binding site" evidence="11">
    <location>
        <position position="130"/>
    </location>
    <ligand>
        <name>Fe(2+)</name>
        <dbReference type="ChEBI" id="CHEBI:29033"/>
        <note>for iron-dependent acireductone dioxygenase activity</note>
    </ligand>
</feature>
<evidence type="ECO:0000256" key="7">
    <source>
        <dbReference type="ARBA" id="ARBA00023002"/>
    </source>
</evidence>
<reference evidence="14 16" key="3">
    <citation type="journal article" date="2016" name="Proc. Natl. Acad. Sci. U.S.A.">
        <title>Comparative genomics of biotechnologically important yeasts.</title>
        <authorList>
            <person name="Riley R."/>
            <person name="Haridas S."/>
            <person name="Wolfe K.H."/>
            <person name="Lopes M.R."/>
            <person name="Hittinger C.T."/>
            <person name="Goeker M."/>
            <person name="Salamov A.A."/>
            <person name="Wisecaver J.H."/>
            <person name="Long T.M."/>
            <person name="Calvey C.H."/>
            <person name="Aerts A.L."/>
            <person name="Barry K.W."/>
            <person name="Choi C."/>
            <person name="Clum A."/>
            <person name="Coughlan A.Y."/>
            <person name="Deshpande S."/>
            <person name="Douglass A.P."/>
            <person name="Hanson S.J."/>
            <person name="Klenk H.-P."/>
            <person name="LaButti K.M."/>
            <person name="Lapidus A."/>
            <person name="Lindquist E.A."/>
            <person name="Lipzen A.M."/>
            <person name="Meier-Kolthoff J.P."/>
            <person name="Ohm R.A."/>
            <person name="Otillar R.P."/>
            <person name="Pangilinan J.L."/>
            <person name="Peng Y."/>
            <person name="Rokas A."/>
            <person name="Rosa C.A."/>
            <person name="Scheuner C."/>
            <person name="Sibirny A.A."/>
            <person name="Slot J.C."/>
            <person name="Stielow J.B."/>
            <person name="Sun H."/>
            <person name="Kurtzman C.P."/>
            <person name="Blackwell M."/>
            <person name="Grigoriev I.V."/>
            <person name="Jeffries T.W."/>
        </authorList>
    </citation>
    <scope>NUCLEOTIDE SEQUENCE [LARGE SCALE GENOMIC DNA]</scope>
    <source>
        <strain evidence="16">ATCC 18201 / CBS 1600 / BCRC 20928 / JCM 3617 / NBRC 0987 / NRRL Y-1542</strain>
        <strain evidence="14">NRRL Y-1542</strain>
    </source>
</reference>
<accession>A0A1E4RXG0</accession>
<keyword evidence="10 11" id="KW-0539">Nucleus</keyword>
<feature type="binding site" evidence="11">
    <location>
        <position position="86"/>
    </location>
    <ligand>
        <name>Ni(2+)</name>
        <dbReference type="ChEBI" id="CHEBI:49786"/>
        <note>for nickel-dependent acireductone dioxygenase activity</note>
    </ligand>
</feature>
<dbReference type="OMA" id="WYMDESQ"/>
<evidence type="ECO:0000313" key="16">
    <source>
        <dbReference type="Proteomes" id="UP000094389"/>
    </source>
</evidence>
<feature type="binding site" evidence="11">
    <location>
        <position position="84"/>
    </location>
    <ligand>
        <name>Fe(2+)</name>
        <dbReference type="ChEBI" id="CHEBI:29033"/>
        <note>for iron-dependent acireductone dioxygenase activity</note>
    </ligand>
</feature>
<dbReference type="SUPFAM" id="SSF51182">
    <property type="entry name" value="RmlC-like cupins"/>
    <property type="match status" value="1"/>
</dbReference>
<dbReference type="FunFam" id="2.60.120.10:FF:000099">
    <property type="entry name" value="1,2-dihydroxy-3-keto-5-methylthiopentene dioxygenase"/>
    <property type="match status" value="1"/>
</dbReference>
<feature type="binding site" evidence="11">
    <location>
        <position position="130"/>
    </location>
    <ligand>
        <name>Ni(2+)</name>
        <dbReference type="ChEBI" id="CHEBI:49786"/>
        <note>for nickel-dependent acireductone dioxygenase activity</note>
    </ligand>
</feature>
<dbReference type="GO" id="GO:0019509">
    <property type="term" value="P:L-methionine salvage from methylthioadenosine"/>
    <property type="evidence" value="ECO:0007669"/>
    <property type="project" value="UniProtKB-UniRule"/>
</dbReference>
<proteinExistence type="inferred from homology"/>
<dbReference type="InterPro" id="IPR004313">
    <property type="entry name" value="ARD"/>
</dbReference>
<evidence type="ECO:0000313" key="13">
    <source>
        <dbReference type="EMBL" id="CEP23737.1"/>
    </source>
</evidence>
<dbReference type="Proteomes" id="UP000038830">
    <property type="component" value="Unassembled WGS sequence"/>
</dbReference>
<dbReference type="GO" id="GO:0005737">
    <property type="term" value="C:cytoplasm"/>
    <property type="evidence" value="ECO:0007669"/>
    <property type="project" value="UniProtKB-SubCell"/>
</dbReference>
<keyword evidence="9 11" id="KW-0486">Methionine biosynthesis</keyword>
<dbReference type="InterPro" id="IPR011051">
    <property type="entry name" value="RmlC_Cupin_sf"/>
</dbReference>
<dbReference type="PANTHER" id="PTHR23418">
    <property type="entry name" value="ACIREDUCTONE DIOXYGENASE"/>
    <property type="match status" value="1"/>
</dbReference>
<keyword evidence="6 11" id="KW-0223">Dioxygenase</keyword>
<feature type="binding site" evidence="11">
    <location>
        <position position="84"/>
    </location>
    <ligand>
        <name>Ni(2+)</name>
        <dbReference type="ChEBI" id="CHEBI:49786"/>
        <note>for nickel-dependent acireductone dioxygenase activity</note>
    </ligand>
</feature>
<dbReference type="EC" id="1.13.11.54" evidence="11"/>
<keyword evidence="7 11" id="KW-0560">Oxidoreductase</keyword>
<comment type="function">
    <text evidence="11">Catalyzes 2 different reactions between oxygen and the acireductone 1,2-dihydroxy-3-keto-5-methylthiopentene (DHK-MTPene) depending upon the metal bound in the active site. Fe-containing acireductone dioxygenase (Fe-ARD) produces formate and 2-keto-4-methylthiobutyrate (KMTB), the alpha-ketoacid precursor of methionine in the methionine recycle pathway. Ni-containing acireductone dioxygenase (Ni-ARD) produces methylthiopropionate, carbon monoxide and formate, and does not lie on the methionine recycle pathway.</text>
</comment>
<dbReference type="UniPathway" id="UPA00904">
    <property type="reaction ID" value="UER00878"/>
</dbReference>
<dbReference type="GO" id="GO:0010308">
    <property type="term" value="F:acireductone dioxygenase (Ni2+-requiring) activity"/>
    <property type="evidence" value="ECO:0007669"/>
    <property type="project" value="UniProtKB-UniRule"/>
</dbReference>
<evidence type="ECO:0000256" key="11">
    <source>
        <dbReference type="HAMAP-Rule" id="MF_03154"/>
    </source>
</evidence>
<dbReference type="STRING" id="983966.A0A0H5C758"/>
<keyword evidence="3 11" id="KW-0533">Nickel</keyword>
<keyword evidence="5 11" id="KW-0479">Metal-binding</keyword>
<feature type="binding site" evidence="11">
    <location>
        <position position="90"/>
    </location>
    <ligand>
        <name>Ni(2+)</name>
        <dbReference type="ChEBI" id="CHEBI:49786"/>
        <note>for nickel-dependent acireductone dioxygenase activity</note>
    </ligand>
</feature>